<evidence type="ECO:0000256" key="5">
    <source>
        <dbReference type="ARBA" id="ARBA00023002"/>
    </source>
</evidence>
<evidence type="ECO:0000259" key="9">
    <source>
        <dbReference type="Pfam" id="PF12806"/>
    </source>
</evidence>
<accession>A0A418X814</accession>
<protein>
    <submittedName>
        <fullName evidence="10">Acyl-CoA dehydrogenase</fullName>
    </submittedName>
</protein>
<dbReference type="InterPro" id="IPR006091">
    <property type="entry name" value="Acyl-CoA_Oxase/DH_mid-dom"/>
</dbReference>
<keyword evidence="11" id="KW-1185">Reference proteome</keyword>
<dbReference type="InterPro" id="IPR037069">
    <property type="entry name" value="AcylCoA_DH/ox_N_sf"/>
</dbReference>
<dbReference type="InterPro" id="IPR052166">
    <property type="entry name" value="Diverse_Acyl-CoA_DH"/>
</dbReference>
<dbReference type="GO" id="GO:0016627">
    <property type="term" value="F:oxidoreductase activity, acting on the CH-CH group of donors"/>
    <property type="evidence" value="ECO:0007669"/>
    <property type="project" value="InterPro"/>
</dbReference>
<keyword evidence="4 6" id="KW-0274">FAD</keyword>
<dbReference type="InterPro" id="IPR009075">
    <property type="entry name" value="AcylCo_DH/oxidase_C"/>
</dbReference>
<dbReference type="Pfam" id="PF00441">
    <property type="entry name" value="Acyl-CoA_dh_1"/>
    <property type="match status" value="1"/>
</dbReference>
<name>A0A418X814_9PSED</name>
<evidence type="ECO:0000256" key="2">
    <source>
        <dbReference type="ARBA" id="ARBA00009347"/>
    </source>
</evidence>
<feature type="domain" description="Acyl-CoA oxidase/dehydrogenase middle" evidence="8">
    <location>
        <begin position="163"/>
        <end position="269"/>
    </location>
</feature>
<dbReference type="InterPro" id="IPR009100">
    <property type="entry name" value="AcylCoA_DH/oxidase_NM_dom_sf"/>
</dbReference>
<dbReference type="SUPFAM" id="SSF56645">
    <property type="entry name" value="Acyl-CoA dehydrogenase NM domain-like"/>
    <property type="match status" value="1"/>
</dbReference>
<dbReference type="Gene3D" id="1.20.140.10">
    <property type="entry name" value="Butyryl-CoA Dehydrogenase, subunit A, domain 3"/>
    <property type="match status" value="1"/>
</dbReference>
<feature type="domain" description="Acetyl-CoA dehydrogenase-like C-terminal" evidence="9">
    <location>
        <begin position="478"/>
        <end position="582"/>
    </location>
</feature>
<organism evidence="10 11">
    <name type="scientific">Pseudomonas cavernicola</name>
    <dbReference type="NCBI Taxonomy" id="2320866"/>
    <lineage>
        <taxon>Bacteria</taxon>
        <taxon>Pseudomonadati</taxon>
        <taxon>Pseudomonadota</taxon>
        <taxon>Gammaproteobacteria</taxon>
        <taxon>Pseudomonadales</taxon>
        <taxon>Pseudomonadaceae</taxon>
        <taxon>Pseudomonas</taxon>
    </lineage>
</organism>
<evidence type="ECO:0000256" key="6">
    <source>
        <dbReference type="RuleBase" id="RU362125"/>
    </source>
</evidence>
<keyword evidence="3 6" id="KW-0285">Flavoprotein</keyword>
<comment type="similarity">
    <text evidence="2 6">Belongs to the acyl-CoA dehydrogenase family.</text>
</comment>
<dbReference type="RefSeq" id="WP_119956438.1">
    <property type="nucleotide sequence ID" value="NZ_QYUR01000008.1"/>
</dbReference>
<dbReference type="Pfam" id="PF02770">
    <property type="entry name" value="Acyl-CoA_dh_M"/>
    <property type="match status" value="1"/>
</dbReference>
<dbReference type="OrthoDB" id="9771038at2"/>
<dbReference type="PANTHER" id="PTHR42803">
    <property type="entry name" value="ACYL-COA DEHYDROGENASE"/>
    <property type="match status" value="1"/>
</dbReference>
<feature type="domain" description="Acyl-CoA dehydrogenase/oxidase C-terminal" evidence="7">
    <location>
        <begin position="279"/>
        <end position="446"/>
    </location>
</feature>
<evidence type="ECO:0000256" key="3">
    <source>
        <dbReference type="ARBA" id="ARBA00022630"/>
    </source>
</evidence>
<keyword evidence="5 6" id="KW-0560">Oxidoreductase</keyword>
<dbReference type="InterPro" id="IPR025878">
    <property type="entry name" value="Acyl-CoA_dh-like_C_dom"/>
</dbReference>
<evidence type="ECO:0000313" key="10">
    <source>
        <dbReference type="EMBL" id="RJG08635.1"/>
    </source>
</evidence>
<dbReference type="PANTHER" id="PTHR42803:SF1">
    <property type="entry name" value="BROAD-SPECIFICITY LINEAR ACYL-COA DEHYDROGENASE FADE5"/>
    <property type="match status" value="1"/>
</dbReference>
<dbReference type="Proteomes" id="UP000284021">
    <property type="component" value="Unassembled WGS sequence"/>
</dbReference>
<dbReference type="EMBL" id="QYUR01000008">
    <property type="protein sequence ID" value="RJG08635.1"/>
    <property type="molecule type" value="Genomic_DNA"/>
</dbReference>
<evidence type="ECO:0000256" key="1">
    <source>
        <dbReference type="ARBA" id="ARBA00001974"/>
    </source>
</evidence>
<dbReference type="SUPFAM" id="SSF47203">
    <property type="entry name" value="Acyl-CoA dehydrogenase C-terminal domain-like"/>
    <property type="match status" value="1"/>
</dbReference>
<proteinExistence type="inferred from homology"/>
<gene>
    <name evidence="10" type="ORF">D3879_22330</name>
</gene>
<dbReference type="InterPro" id="IPR046373">
    <property type="entry name" value="Acyl-CoA_Oxase/DH_mid-dom_sf"/>
</dbReference>
<evidence type="ECO:0000256" key="4">
    <source>
        <dbReference type="ARBA" id="ARBA00022827"/>
    </source>
</evidence>
<dbReference type="AlphaFoldDB" id="A0A418X814"/>
<comment type="caution">
    <text evidence="10">The sequence shown here is derived from an EMBL/GenBank/DDBJ whole genome shotgun (WGS) entry which is preliminary data.</text>
</comment>
<comment type="cofactor">
    <cofactor evidence="1 6">
        <name>FAD</name>
        <dbReference type="ChEBI" id="CHEBI:57692"/>
    </cofactor>
</comment>
<evidence type="ECO:0000313" key="11">
    <source>
        <dbReference type="Proteomes" id="UP000284021"/>
    </source>
</evidence>
<sequence>MLQYQAPLEEFNFLAHKVLRLSELLPLLPEHHHIDADLFRATLEVGAELTQEQLLPLNGSGDAEGCRLEHGGVITPQGFKSAYRLFYENGWPALTVPLSIGGQGFPGAAGVFFDEMLASTNLSFSIFANVREGVLRCVDRFGDERVRSLFSDKLASGEWLGTMCLTEPQAGSDLGLIRTTAVTQSDGSYLLSGTKIFISNGDHDLTENIVHLVLARTEGAPAGTGGLSLFVVPKYQGDAPASPNGVSVIALEHKHGIRANATCALAFENARGYRVGELNRGLACMFLLMNSARLAVGVQTVGLAEVAYQNALRYTQERFQGRALNGATHPDQPADPLLSHIGVKSSLVQQRLFIEPARLLCAWVGSLLDEARCHPDDTWRKQASQLAELLTPIVKGYLSHHAGTHIASALQLFGGHGYIVETGMEQLLRDAAICSIYEGTNYIQSLDLLGRKTLGDQGQRLGIFLSHIPVLAERLRQRPGLEGVATTLASWAAEFEPLVQQVSVDTVFNRDAVGLVAPDFLELLGTVVFGYLWAWIADAAVPSASGEEFPRSKPALAQLYFSEAEVRVPSLIEKLKRSASRLEQLEQIQLC</sequence>
<evidence type="ECO:0000259" key="8">
    <source>
        <dbReference type="Pfam" id="PF02770"/>
    </source>
</evidence>
<reference evidence="10 11" key="1">
    <citation type="submission" date="2018-09" db="EMBL/GenBank/DDBJ databases">
        <authorList>
            <person name="Zhu H."/>
        </authorList>
    </citation>
    <scope>NUCLEOTIDE SEQUENCE [LARGE SCALE GENOMIC DNA]</scope>
    <source>
        <strain evidence="10 11">K1S02-6</strain>
    </source>
</reference>
<dbReference type="InterPro" id="IPR036250">
    <property type="entry name" value="AcylCo_DH-like_C"/>
</dbReference>
<dbReference type="Gene3D" id="1.10.540.10">
    <property type="entry name" value="Acyl-CoA dehydrogenase/oxidase, N-terminal domain"/>
    <property type="match status" value="1"/>
</dbReference>
<dbReference type="Pfam" id="PF12806">
    <property type="entry name" value="Acyl-CoA_dh_C"/>
    <property type="match status" value="1"/>
</dbReference>
<dbReference type="Gene3D" id="2.40.110.10">
    <property type="entry name" value="Butyryl-CoA Dehydrogenase, subunit A, domain 2"/>
    <property type="match status" value="1"/>
</dbReference>
<evidence type="ECO:0000259" key="7">
    <source>
        <dbReference type="Pfam" id="PF00441"/>
    </source>
</evidence>
<dbReference type="GO" id="GO:0050660">
    <property type="term" value="F:flavin adenine dinucleotide binding"/>
    <property type="evidence" value="ECO:0007669"/>
    <property type="project" value="InterPro"/>
</dbReference>